<feature type="region of interest" description="Disordered" evidence="1">
    <location>
        <begin position="547"/>
        <end position="601"/>
    </location>
</feature>
<feature type="transmembrane region" description="Helical" evidence="2">
    <location>
        <begin position="12"/>
        <end position="36"/>
    </location>
</feature>
<dbReference type="EMBL" id="UAPQ01000006">
    <property type="protein sequence ID" value="SPT53118.1"/>
    <property type="molecule type" value="Genomic_DNA"/>
</dbReference>
<dbReference type="InterPro" id="IPR002931">
    <property type="entry name" value="Transglutaminase-like"/>
</dbReference>
<evidence type="ECO:0000313" key="5">
    <source>
        <dbReference type="Proteomes" id="UP000250006"/>
    </source>
</evidence>
<feature type="transmembrane region" description="Helical" evidence="2">
    <location>
        <begin position="42"/>
        <end position="61"/>
    </location>
</feature>
<keyword evidence="2" id="KW-1133">Transmembrane helix</keyword>
<dbReference type="PANTHER" id="PTHR42736">
    <property type="entry name" value="PROTEIN-GLUTAMINE GAMMA-GLUTAMYLTRANSFERASE"/>
    <property type="match status" value="1"/>
</dbReference>
<keyword evidence="5" id="KW-1185">Reference proteome</keyword>
<organism evidence="4 5">
    <name type="scientific">Actinomyces bovis</name>
    <dbReference type="NCBI Taxonomy" id="1658"/>
    <lineage>
        <taxon>Bacteria</taxon>
        <taxon>Bacillati</taxon>
        <taxon>Actinomycetota</taxon>
        <taxon>Actinomycetes</taxon>
        <taxon>Actinomycetales</taxon>
        <taxon>Actinomycetaceae</taxon>
        <taxon>Actinomyces</taxon>
    </lineage>
</organism>
<evidence type="ECO:0000259" key="3">
    <source>
        <dbReference type="SMART" id="SM00460"/>
    </source>
</evidence>
<gene>
    <name evidence="4" type="ORF">NCTC11535_00777</name>
</gene>
<feature type="compositionally biased region" description="Low complexity" evidence="1">
    <location>
        <begin position="565"/>
        <end position="584"/>
    </location>
</feature>
<feature type="compositionally biased region" description="Basic and acidic residues" evidence="1">
    <location>
        <begin position="547"/>
        <end position="562"/>
    </location>
</feature>
<feature type="transmembrane region" description="Helical" evidence="2">
    <location>
        <begin position="221"/>
        <end position="241"/>
    </location>
</feature>
<evidence type="ECO:0000256" key="2">
    <source>
        <dbReference type="SAM" id="Phobius"/>
    </source>
</evidence>
<dbReference type="PANTHER" id="PTHR42736:SF1">
    <property type="entry name" value="PROTEIN-GLUTAMINE GAMMA-GLUTAMYLTRANSFERASE"/>
    <property type="match status" value="1"/>
</dbReference>
<evidence type="ECO:0000313" key="4">
    <source>
        <dbReference type="EMBL" id="SPT53118.1"/>
    </source>
</evidence>
<dbReference type="InterPro" id="IPR038765">
    <property type="entry name" value="Papain-like_cys_pep_sf"/>
</dbReference>
<feature type="transmembrane region" description="Helical" evidence="2">
    <location>
        <begin position="147"/>
        <end position="166"/>
    </location>
</feature>
<feature type="transmembrane region" description="Helical" evidence="2">
    <location>
        <begin position="604"/>
        <end position="629"/>
    </location>
</feature>
<feature type="transmembrane region" description="Helical" evidence="2">
    <location>
        <begin position="172"/>
        <end position="191"/>
    </location>
</feature>
<keyword evidence="2" id="KW-0812">Transmembrane</keyword>
<feature type="domain" description="Transglutaminase-like" evidence="3">
    <location>
        <begin position="480"/>
        <end position="548"/>
    </location>
</feature>
<proteinExistence type="predicted"/>
<dbReference type="Gene3D" id="3.10.620.30">
    <property type="match status" value="1"/>
</dbReference>
<feature type="transmembrane region" description="Helical" evidence="2">
    <location>
        <begin position="68"/>
        <end position="88"/>
    </location>
</feature>
<sequence length="758" mass="81042">MTTQTRERIPSALSFMTFLDLGMVLLALLLGTVHFAPAWGGVIGPVAAGVGAVIGLAIGWISSARRWGPLATLLAVVAVHLGLAPWILPDVGEGLSAITAVATSSLSVWRDALTLSPPLTAFTGMTVLPWLTGLLTGVLATRLVLSGYAHLGGLACLVMPFVALLWGTRAPFLPALTCPPLAAALLLLWAMHARRRSRGSIAEAMEIGDDGAARTDRRSGLMGVAVVAAAMAIAMAVNPAVPGARMLLRDRFTPPLDLAQYATPLSLVRLLETEMVDTELLKLREAPAGVRLRIAALDSYDGTVASIGEDATGVARFRPVGDGTLLNDLDRDAVRTVSLEVTGYNFAWVPTVRDVRSTWVTGPRQHDLRGTLYFDALSGTLLTTASTATGDVFTEEVVPNQVPSDATLSTLELDKDAPGKVADVPVVIATRAATLIGSEATDLGKIRALQQALRTGYYSDGTKSPSTPGHGAARLSTMVENGALIGDAEQYSVLMMLMCRSLGIPARVIMGFDPAIDGDATQVTGTDVTAWVEIPFKGVGWVPFDVTPDRDNLPQQQTEERVSNPLPQALQPPLAPQDPAELPPNYQDEQKPNDDDEPEQPRSYLALGIAGGVLALLLPFALIVCLKAWRRRRRQRLRSAIDRVEGAWDEVLDRARDLGVQSVGGRTRHETATDLDSSFPDAGLLKLSRDVDKSVFSEADPADDDATGVWRAVEASIPAMGFCRSRFQRALARVSLASLVHPAGRVSRGRRTSRRYPR</sequence>
<comment type="caution">
    <text evidence="4">The sequence shown here is derived from an EMBL/GenBank/DDBJ whole genome shotgun (WGS) entry which is preliminary data.</text>
</comment>
<dbReference type="SUPFAM" id="SSF54001">
    <property type="entry name" value="Cysteine proteinases"/>
    <property type="match status" value="1"/>
</dbReference>
<reference evidence="4 5" key="1">
    <citation type="submission" date="2018-06" db="EMBL/GenBank/DDBJ databases">
        <authorList>
            <consortium name="Pathogen Informatics"/>
            <person name="Doyle S."/>
        </authorList>
    </citation>
    <scope>NUCLEOTIDE SEQUENCE [LARGE SCALE GENOMIC DNA]</scope>
    <source>
        <strain evidence="4 5">NCTC11535</strain>
    </source>
</reference>
<protein>
    <submittedName>
        <fullName evidence="4">Transglutaminase-like superfamily</fullName>
    </submittedName>
</protein>
<dbReference type="Pfam" id="PF01841">
    <property type="entry name" value="Transglut_core"/>
    <property type="match status" value="1"/>
</dbReference>
<keyword evidence="2" id="KW-0472">Membrane</keyword>
<dbReference type="InterPro" id="IPR052901">
    <property type="entry name" value="Bact_TGase-like"/>
</dbReference>
<dbReference type="Proteomes" id="UP000250006">
    <property type="component" value="Unassembled WGS sequence"/>
</dbReference>
<evidence type="ECO:0000256" key="1">
    <source>
        <dbReference type="SAM" id="MobiDB-lite"/>
    </source>
</evidence>
<feature type="transmembrane region" description="Helical" evidence="2">
    <location>
        <begin position="119"/>
        <end position="140"/>
    </location>
</feature>
<dbReference type="RefSeq" id="WP_111836101.1">
    <property type="nucleotide sequence ID" value="NZ_UAPQ01000006.1"/>
</dbReference>
<name>A0ABY1VLZ1_9ACTO</name>
<dbReference type="SMART" id="SM00460">
    <property type="entry name" value="TGc"/>
    <property type="match status" value="1"/>
</dbReference>
<accession>A0ABY1VLZ1</accession>